<dbReference type="AlphaFoldDB" id="A0A645H9L7"/>
<dbReference type="Gene3D" id="3.90.380.10">
    <property type="entry name" value="Naphthalene 1,2-dioxygenase Alpha Subunit, Chain A, domain 1"/>
    <property type="match status" value="1"/>
</dbReference>
<reference evidence="3" key="1">
    <citation type="submission" date="2019-08" db="EMBL/GenBank/DDBJ databases">
        <authorList>
            <person name="Kucharzyk K."/>
            <person name="Murdoch R.W."/>
            <person name="Higgins S."/>
            <person name="Loffler F."/>
        </authorList>
    </citation>
    <scope>NUCLEOTIDE SEQUENCE</scope>
</reference>
<comment type="caution">
    <text evidence="3">The sequence shown here is derived from an EMBL/GenBank/DDBJ whole genome shotgun (WGS) entry which is preliminary data.</text>
</comment>
<dbReference type="InterPro" id="IPR044043">
    <property type="entry name" value="VanA_C_cat"/>
</dbReference>
<feature type="domain" description="Vanillate O-demethylase oxygenase-like C-terminal catalytic" evidence="2">
    <location>
        <begin position="2"/>
        <end position="84"/>
    </location>
</feature>
<dbReference type="GO" id="GO:0016491">
    <property type="term" value="F:oxidoreductase activity"/>
    <property type="evidence" value="ECO:0007669"/>
    <property type="project" value="UniProtKB-KW"/>
</dbReference>
<organism evidence="3">
    <name type="scientific">bioreactor metagenome</name>
    <dbReference type="NCBI Taxonomy" id="1076179"/>
    <lineage>
        <taxon>unclassified sequences</taxon>
        <taxon>metagenomes</taxon>
        <taxon>ecological metagenomes</taxon>
    </lineage>
</organism>
<keyword evidence="1" id="KW-0560">Oxidoreductase</keyword>
<accession>A0A645H9L7</accession>
<gene>
    <name evidence="3" type="ORF">SDC9_179962</name>
</gene>
<name>A0A645H9L7_9ZZZZ</name>
<sequence length="92" mass="10956">MNVVIFFAPIDDEHTMFYIRFYTDMFKLRFMNQLMAAVGKRMNKVIERQDKGVVETQRPKVSALFCGEHLLKGDSPVITYRKMRDDFQKKED</sequence>
<dbReference type="Pfam" id="PF19112">
    <property type="entry name" value="VanA_C"/>
    <property type="match status" value="1"/>
</dbReference>
<evidence type="ECO:0000313" key="3">
    <source>
        <dbReference type="EMBL" id="MPN32483.1"/>
    </source>
</evidence>
<dbReference type="SUPFAM" id="SSF55961">
    <property type="entry name" value="Bet v1-like"/>
    <property type="match status" value="1"/>
</dbReference>
<protein>
    <recommendedName>
        <fullName evidence="2">Vanillate O-demethylase oxygenase-like C-terminal catalytic domain-containing protein</fullName>
    </recommendedName>
</protein>
<evidence type="ECO:0000259" key="2">
    <source>
        <dbReference type="Pfam" id="PF19112"/>
    </source>
</evidence>
<evidence type="ECO:0000256" key="1">
    <source>
        <dbReference type="ARBA" id="ARBA00023002"/>
    </source>
</evidence>
<proteinExistence type="predicted"/>
<dbReference type="EMBL" id="VSSQ01084528">
    <property type="protein sequence ID" value="MPN32483.1"/>
    <property type="molecule type" value="Genomic_DNA"/>
</dbReference>